<dbReference type="AlphaFoldDB" id="A0A0H0XS49"/>
<gene>
    <name evidence="2" type="ORF">AAV99_02940</name>
</gene>
<organism evidence="2 3">
    <name type="scientific">Aurantiacibacter marinus</name>
    <dbReference type="NCBI Taxonomy" id="874156"/>
    <lineage>
        <taxon>Bacteria</taxon>
        <taxon>Pseudomonadati</taxon>
        <taxon>Pseudomonadota</taxon>
        <taxon>Alphaproteobacteria</taxon>
        <taxon>Sphingomonadales</taxon>
        <taxon>Erythrobacteraceae</taxon>
        <taxon>Aurantiacibacter</taxon>
    </lineage>
</organism>
<comment type="caution">
    <text evidence="2">The sequence shown here is derived from an EMBL/GenBank/DDBJ whole genome shotgun (WGS) entry which is preliminary data.</text>
</comment>
<dbReference type="SUPFAM" id="SSF50199">
    <property type="entry name" value="Staphylococcal nuclease"/>
    <property type="match status" value="1"/>
</dbReference>
<evidence type="ECO:0000313" key="2">
    <source>
        <dbReference type="EMBL" id="KLI65184.1"/>
    </source>
</evidence>
<feature type="domain" description="TNase-like" evidence="1">
    <location>
        <begin position="29"/>
        <end position="118"/>
    </location>
</feature>
<protein>
    <recommendedName>
        <fullName evidence="1">TNase-like domain-containing protein</fullName>
    </recommendedName>
</protein>
<proteinExistence type="predicted"/>
<reference evidence="2 3" key="1">
    <citation type="submission" date="2015-04" db="EMBL/GenBank/DDBJ databases">
        <title>The draft genome sequence of Erythrobacter marinus HWDM-33.</title>
        <authorList>
            <person name="Zhuang L."/>
            <person name="Liu Y."/>
            <person name="Shao Z."/>
        </authorList>
    </citation>
    <scope>NUCLEOTIDE SEQUENCE [LARGE SCALE GENOMIC DNA]</scope>
    <source>
        <strain evidence="2 3">HWDM-33</strain>
    </source>
</reference>
<dbReference type="InterPro" id="IPR035437">
    <property type="entry name" value="SNase_OB-fold_sf"/>
</dbReference>
<dbReference type="Pfam" id="PF00565">
    <property type="entry name" value="SNase"/>
    <property type="match status" value="1"/>
</dbReference>
<dbReference type="PROSITE" id="PS50830">
    <property type="entry name" value="TNASE_3"/>
    <property type="match status" value="1"/>
</dbReference>
<evidence type="ECO:0000313" key="3">
    <source>
        <dbReference type="Proteomes" id="UP000053455"/>
    </source>
</evidence>
<keyword evidence="3" id="KW-1185">Reference proteome</keyword>
<sequence>MTRTPHPTATDPEAAWFQLCAGPVRYTCVVDGDTIWYRGEKIRLLDIDAAEVSSPGCPREAEIGERATYALRDILNEGPFSLTRDGFEPNRDVYERLLRRITREGEPIADRLIEQGLAVRYRAAGPGWCD</sequence>
<accession>A0A0H0XS49</accession>
<dbReference type="EMBL" id="LBHU01000001">
    <property type="protein sequence ID" value="KLI65184.1"/>
    <property type="molecule type" value="Genomic_DNA"/>
</dbReference>
<dbReference type="InterPro" id="IPR016071">
    <property type="entry name" value="Staphylococal_nuclease_OB-fold"/>
</dbReference>
<dbReference type="Proteomes" id="UP000053455">
    <property type="component" value="Unassembled WGS sequence"/>
</dbReference>
<dbReference type="Gene3D" id="2.40.50.90">
    <property type="match status" value="1"/>
</dbReference>
<name>A0A0H0XS49_9SPHN</name>
<evidence type="ECO:0000259" key="1">
    <source>
        <dbReference type="PROSITE" id="PS50830"/>
    </source>
</evidence>
<dbReference type="PATRIC" id="fig|874156.12.peg.613"/>
<dbReference type="STRING" id="874156.GCA_001021555_00691"/>